<feature type="transmembrane region" description="Helical" evidence="1">
    <location>
        <begin position="137"/>
        <end position="159"/>
    </location>
</feature>
<evidence type="ECO:0000313" key="2">
    <source>
        <dbReference type="EMBL" id="MDA0632391.1"/>
    </source>
</evidence>
<keyword evidence="1" id="KW-0472">Membrane</keyword>
<sequence length="265" mass="28457">MRAEGMWAPPEQPQVLPALAMKEAWRFVRHPLTLVGLTLWVLRVADDGWDGPRPAFSALTSEMTIYWGIPLFFAAHLVATSARRAEELFAAVPSDQARRTAALCLAALGPFALSCAALAVLVGLYEVTGNELERFPTLGELAAGPVNMLAGCLLAVAVARWLPWRGAPVLVMLGLIAVNMFLIDTRDWYMFSIYLEFALWGPSPYLDAVGFIPVHGGPHALYLLSLGLGAGALAMLKDGSRPGIWLASGVAAVVSAVMTGMAQLW</sequence>
<evidence type="ECO:0000313" key="3">
    <source>
        <dbReference type="Proteomes" id="UP001144036"/>
    </source>
</evidence>
<feature type="transmembrane region" description="Helical" evidence="1">
    <location>
        <begin position="219"/>
        <end position="236"/>
    </location>
</feature>
<proteinExistence type="predicted"/>
<gene>
    <name evidence="2" type="ORF">OUY22_03110</name>
</gene>
<protein>
    <recommendedName>
        <fullName evidence="4">ABC transporter permease</fullName>
    </recommendedName>
</protein>
<feature type="transmembrane region" description="Helical" evidence="1">
    <location>
        <begin position="103"/>
        <end position="125"/>
    </location>
</feature>
<keyword evidence="1" id="KW-0812">Transmembrane</keyword>
<dbReference type="RefSeq" id="WP_270153167.1">
    <property type="nucleotide sequence ID" value="NZ_JAPNNL010000007.1"/>
</dbReference>
<feature type="transmembrane region" description="Helical" evidence="1">
    <location>
        <begin position="166"/>
        <end position="183"/>
    </location>
</feature>
<dbReference type="EMBL" id="JAPNNL010000007">
    <property type="protein sequence ID" value="MDA0632391.1"/>
    <property type="molecule type" value="Genomic_DNA"/>
</dbReference>
<accession>A0ABT4S5E0</accession>
<evidence type="ECO:0008006" key="4">
    <source>
        <dbReference type="Google" id="ProtNLM"/>
    </source>
</evidence>
<feature type="transmembrane region" description="Helical" evidence="1">
    <location>
        <begin position="243"/>
        <end position="264"/>
    </location>
</feature>
<keyword evidence="3" id="KW-1185">Reference proteome</keyword>
<feature type="transmembrane region" description="Helical" evidence="1">
    <location>
        <begin position="65"/>
        <end position="82"/>
    </location>
</feature>
<evidence type="ECO:0000256" key="1">
    <source>
        <dbReference type="SAM" id="Phobius"/>
    </source>
</evidence>
<dbReference type="Proteomes" id="UP001144036">
    <property type="component" value="Unassembled WGS sequence"/>
</dbReference>
<organism evidence="2 3">
    <name type="scientific">Nonomuraea corallina</name>
    <dbReference type="NCBI Taxonomy" id="2989783"/>
    <lineage>
        <taxon>Bacteria</taxon>
        <taxon>Bacillati</taxon>
        <taxon>Actinomycetota</taxon>
        <taxon>Actinomycetes</taxon>
        <taxon>Streptosporangiales</taxon>
        <taxon>Streptosporangiaceae</taxon>
        <taxon>Nonomuraea</taxon>
    </lineage>
</organism>
<name>A0ABT4S5E0_9ACTN</name>
<reference evidence="2" key="1">
    <citation type="submission" date="2022-11" db="EMBL/GenBank/DDBJ databases">
        <title>Nonomuraea corallina sp. nov., a new species of the genus Nonomuraea isolated from sea side sediment in Thai sea.</title>
        <authorList>
            <person name="Ngamcharungchit C."/>
            <person name="Matsumoto A."/>
            <person name="Suriyachadkun C."/>
            <person name="Panbangred W."/>
            <person name="Inahashi Y."/>
            <person name="Intra B."/>
        </authorList>
    </citation>
    <scope>NUCLEOTIDE SEQUENCE</scope>
    <source>
        <strain evidence="2">MCN248</strain>
    </source>
</reference>
<keyword evidence="1" id="KW-1133">Transmembrane helix</keyword>
<comment type="caution">
    <text evidence="2">The sequence shown here is derived from an EMBL/GenBank/DDBJ whole genome shotgun (WGS) entry which is preliminary data.</text>
</comment>